<name>A0A4U7JJ39_9FIRM</name>
<dbReference type="CDD" id="cd00156">
    <property type="entry name" value="REC"/>
    <property type="match status" value="1"/>
</dbReference>
<dbReference type="AlphaFoldDB" id="A0A4U7JJ39"/>
<gene>
    <name evidence="3" type="ORF">EHE19_001420</name>
</gene>
<dbReference type="PROSITE" id="PS50930">
    <property type="entry name" value="HTH_LYTTR"/>
    <property type="match status" value="1"/>
</dbReference>
<dbReference type="Pfam" id="PF00072">
    <property type="entry name" value="Response_reg"/>
    <property type="match status" value="1"/>
</dbReference>
<evidence type="ECO:0000256" key="1">
    <source>
        <dbReference type="ARBA" id="ARBA00018672"/>
    </source>
</evidence>
<evidence type="ECO:0000313" key="3">
    <source>
        <dbReference type="EMBL" id="QNU67235.1"/>
    </source>
</evidence>
<dbReference type="InterPro" id="IPR011006">
    <property type="entry name" value="CheY-like_superfamily"/>
</dbReference>
<dbReference type="OrthoDB" id="9809318at2"/>
<dbReference type="Gene3D" id="3.40.50.2300">
    <property type="match status" value="1"/>
</dbReference>
<dbReference type="PANTHER" id="PTHR37299:SF1">
    <property type="entry name" value="STAGE 0 SPORULATION PROTEIN A HOMOLOG"/>
    <property type="match status" value="1"/>
</dbReference>
<dbReference type="KEGG" id="rher:EHE19_001420"/>
<keyword evidence="4" id="KW-1185">Reference proteome</keyword>
<evidence type="ECO:0000256" key="2">
    <source>
        <dbReference type="ARBA" id="ARBA00024867"/>
    </source>
</evidence>
<dbReference type="SMART" id="SM00850">
    <property type="entry name" value="LytTR"/>
    <property type="match status" value="1"/>
</dbReference>
<protein>
    <recommendedName>
        <fullName evidence="1">Stage 0 sporulation protein A homolog</fullName>
    </recommendedName>
</protein>
<dbReference type="RefSeq" id="WP_137697304.1">
    <property type="nucleotide sequence ID" value="NZ_CP061336.1"/>
</dbReference>
<dbReference type="Proteomes" id="UP000306409">
    <property type="component" value="Chromosome"/>
</dbReference>
<evidence type="ECO:0000313" key="4">
    <source>
        <dbReference type="Proteomes" id="UP000306409"/>
    </source>
</evidence>
<accession>A0A4U7JJ39</accession>
<dbReference type="InterPro" id="IPR046947">
    <property type="entry name" value="LytR-like"/>
</dbReference>
<dbReference type="EMBL" id="CP061336">
    <property type="protein sequence ID" value="QNU67235.1"/>
    <property type="molecule type" value="Genomic_DNA"/>
</dbReference>
<organism evidence="3 4">
    <name type="scientific">Ruminiclostridium herbifermentans</name>
    <dbReference type="NCBI Taxonomy" id="2488810"/>
    <lineage>
        <taxon>Bacteria</taxon>
        <taxon>Bacillati</taxon>
        <taxon>Bacillota</taxon>
        <taxon>Clostridia</taxon>
        <taxon>Eubacteriales</taxon>
        <taxon>Oscillospiraceae</taxon>
        <taxon>Ruminiclostridium</taxon>
    </lineage>
</organism>
<sequence length="243" mass="28351">MINLAILDDELRVLGEYEKKFSKSWFEKNDVDGEILLVTSSPNEFISTVLKGLVNVCIIDVNLNSNTNGMSLAKHLRKLGYSCEIIFMTGCLEYIQQAFEVQAYNFIPKPGWSMLEKTLINLSKENKTTKRNIIDIKCNHEIFFIPIEDITHIERVQTKTNVYTQSNSSIYSTYEGLEQLVNRMNDSRFKRCHRSTFVNVEFVFSLDQKRKVLTLTNGEYCDIGPKYYDNFKTQQNWRNFLCL</sequence>
<dbReference type="GO" id="GO:0003677">
    <property type="term" value="F:DNA binding"/>
    <property type="evidence" value="ECO:0007669"/>
    <property type="project" value="InterPro"/>
</dbReference>
<comment type="function">
    <text evidence="2">May play the central regulatory role in sporulation. It may be an element of the effector pathway responsible for the activation of sporulation genes in response to nutritional stress. Spo0A may act in concert with spo0H (a sigma factor) to control the expression of some genes that are critical to the sporulation process.</text>
</comment>
<dbReference type="Gene3D" id="2.40.50.1020">
    <property type="entry name" value="LytTr DNA-binding domain"/>
    <property type="match status" value="1"/>
</dbReference>
<dbReference type="Pfam" id="PF04397">
    <property type="entry name" value="LytTR"/>
    <property type="match status" value="1"/>
</dbReference>
<dbReference type="SUPFAM" id="SSF52172">
    <property type="entry name" value="CheY-like"/>
    <property type="match status" value="1"/>
</dbReference>
<reference evidence="3 4" key="1">
    <citation type="submission" date="2020-09" db="EMBL/GenBank/DDBJ databases">
        <title>Characterization and genome sequencing of Ruminiclostridium sp. nov. MA18.</title>
        <authorList>
            <person name="Rettenmaier R."/>
            <person name="Kowollik M.-L."/>
            <person name="Liebl W."/>
            <person name="Zverlov V."/>
        </authorList>
    </citation>
    <scope>NUCLEOTIDE SEQUENCE [LARGE SCALE GENOMIC DNA]</scope>
    <source>
        <strain evidence="3 4">MA18</strain>
    </source>
</reference>
<dbReference type="InterPro" id="IPR007492">
    <property type="entry name" value="LytTR_DNA-bd_dom"/>
</dbReference>
<dbReference type="PANTHER" id="PTHR37299">
    <property type="entry name" value="TRANSCRIPTIONAL REGULATOR-RELATED"/>
    <property type="match status" value="1"/>
</dbReference>
<dbReference type="GO" id="GO:0000156">
    <property type="term" value="F:phosphorelay response regulator activity"/>
    <property type="evidence" value="ECO:0007669"/>
    <property type="project" value="InterPro"/>
</dbReference>
<proteinExistence type="predicted"/>
<dbReference type="InterPro" id="IPR001789">
    <property type="entry name" value="Sig_transdc_resp-reg_receiver"/>
</dbReference>